<evidence type="ECO:0000313" key="1">
    <source>
        <dbReference type="EMBL" id="KAA1077933.1"/>
    </source>
</evidence>
<reference evidence="1 2" key="1">
    <citation type="submission" date="2019-05" db="EMBL/GenBank/DDBJ databases">
        <title>Emergence of the Ug99 lineage of the wheat stem rust pathogen through somatic hybridization.</title>
        <authorList>
            <person name="Li F."/>
            <person name="Upadhyaya N.M."/>
            <person name="Sperschneider J."/>
            <person name="Matny O."/>
            <person name="Nguyen-Phuc H."/>
            <person name="Mago R."/>
            <person name="Raley C."/>
            <person name="Miller M.E."/>
            <person name="Silverstein K.A.T."/>
            <person name="Henningsen E."/>
            <person name="Hirsch C.D."/>
            <person name="Visser B."/>
            <person name="Pretorius Z.A."/>
            <person name="Steffenson B.J."/>
            <person name="Schwessinger B."/>
            <person name="Dodds P.N."/>
            <person name="Figueroa M."/>
        </authorList>
    </citation>
    <scope>NUCLEOTIDE SEQUENCE [LARGE SCALE GENOMIC DNA]</scope>
    <source>
        <strain evidence="1">21-0</strain>
    </source>
</reference>
<evidence type="ECO:0000313" key="2">
    <source>
        <dbReference type="Proteomes" id="UP000324748"/>
    </source>
</evidence>
<proteinExistence type="predicted"/>
<gene>
    <name evidence="1" type="ORF">PGT21_024207</name>
</gene>
<dbReference type="EMBL" id="VSWC01000144">
    <property type="protein sequence ID" value="KAA1077933.1"/>
    <property type="molecule type" value="Genomic_DNA"/>
</dbReference>
<sequence length="72" mass="8276">MPYSALSCRNVPREMQEKCCYKGHYTSAGKYVGLEIRRQPTGSMSRMPTMRSPKTPVHQALLFLFHLNSKPM</sequence>
<comment type="caution">
    <text evidence="1">The sequence shown here is derived from an EMBL/GenBank/DDBJ whole genome shotgun (WGS) entry which is preliminary data.</text>
</comment>
<organism evidence="1 2">
    <name type="scientific">Puccinia graminis f. sp. tritici</name>
    <dbReference type="NCBI Taxonomy" id="56615"/>
    <lineage>
        <taxon>Eukaryota</taxon>
        <taxon>Fungi</taxon>
        <taxon>Dikarya</taxon>
        <taxon>Basidiomycota</taxon>
        <taxon>Pucciniomycotina</taxon>
        <taxon>Pucciniomycetes</taxon>
        <taxon>Pucciniales</taxon>
        <taxon>Pucciniaceae</taxon>
        <taxon>Puccinia</taxon>
    </lineage>
</organism>
<name>A0A5B0MNK1_PUCGR</name>
<keyword evidence="2" id="KW-1185">Reference proteome</keyword>
<dbReference type="Proteomes" id="UP000324748">
    <property type="component" value="Unassembled WGS sequence"/>
</dbReference>
<dbReference type="AlphaFoldDB" id="A0A5B0MNK1"/>
<accession>A0A5B0MNK1</accession>
<protein>
    <submittedName>
        <fullName evidence="1">Uncharacterized protein</fullName>
    </submittedName>
</protein>